<dbReference type="PANTHER" id="PTHR12526:SF630">
    <property type="entry name" value="GLYCOSYLTRANSFERASE"/>
    <property type="match status" value="1"/>
</dbReference>
<name>A0ABX7XFJ8_9FLAO</name>
<dbReference type="Proteomes" id="UP000672011">
    <property type="component" value="Chromosome"/>
</dbReference>
<proteinExistence type="predicted"/>
<feature type="domain" description="Glycosyltransferase subfamily 4-like N-terminal" evidence="2">
    <location>
        <begin position="31"/>
        <end position="170"/>
    </location>
</feature>
<evidence type="ECO:0000313" key="3">
    <source>
        <dbReference type="EMBL" id="QTV06622.1"/>
    </source>
</evidence>
<gene>
    <name evidence="3" type="ORF">J9309_04675</name>
</gene>
<dbReference type="SUPFAM" id="SSF53756">
    <property type="entry name" value="UDP-Glycosyltransferase/glycogen phosphorylase"/>
    <property type="match status" value="1"/>
</dbReference>
<feature type="domain" description="Glycosyl transferase family 1" evidence="1">
    <location>
        <begin position="187"/>
        <end position="351"/>
    </location>
</feature>
<dbReference type="InterPro" id="IPR001296">
    <property type="entry name" value="Glyco_trans_1"/>
</dbReference>
<evidence type="ECO:0000259" key="2">
    <source>
        <dbReference type="Pfam" id="PF13439"/>
    </source>
</evidence>
<sequence length="379" mass="43167">METKNKFILMTTVSMSLNFFTKQIKELHNIYNVTLISSPSSQLEEIAQREGVNYTGIEMKREISFLNDLKSLLNLIFLFYREKPYVLHCNTPKASLVGLLAAYITKVPNRIYYIHGFRYQGASGMKRHILINMEKIACFCATRIIAVSHGVKEIAQQEITSKNIDVIHNGSANGIDIDLFIHSEYAIEEIKSELNIAQNEFVFGFVGRIVGDKGINELIACFNELSFKFENIKLILVGRYEDELDPLSNETKQLIKDNIHIIEVGFQKDVKKYLSIMDVLVSPSYREGFGLSLLEANLMGVPVIASHITGYNEIVIEGKNGFLIPSKDKEALLQKMVEVYHIKSDLSKMKEFCINNVIQKFNHKDVLSEALSYYKSLLN</sequence>
<dbReference type="EMBL" id="CP072842">
    <property type="protein sequence ID" value="QTV06622.1"/>
    <property type="molecule type" value="Genomic_DNA"/>
</dbReference>
<dbReference type="RefSeq" id="WP_230477382.1">
    <property type="nucleotide sequence ID" value="NZ_CP072842.1"/>
</dbReference>
<protein>
    <submittedName>
        <fullName evidence="3">Glycosyltransferase family 4 protein</fullName>
    </submittedName>
</protein>
<evidence type="ECO:0000313" key="4">
    <source>
        <dbReference type="Proteomes" id="UP000672011"/>
    </source>
</evidence>
<dbReference type="Pfam" id="PF13439">
    <property type="entry name" value="Glyco_transf_4"/>
    <property type="match status" value="1"/>
</dbReference>
<organism evidence="3 4">
    <name type="scientific">Faecalibacter bovis</name>
    <dbReference type="NCBI Taxonomy" id="2898187"/>
    <lineage>
        <taxon>Bacteria</taxon>
        <taxon>Pseudomonadati</taxon>
        <taxon>Bacteroidota</taxon>
        <taxon>Flavobacteriia</taxon>
        <taxon>Flavobacteriales</taxon>
        <taxon>Weeksellaceae</taxon>
        <taxon>Faecalibacter</taxon>
    </lineage>
</organism>
<keyword evidence="4" id="KW-1185">Reference proteome</keyword>
<dbReference type="InterPro" id="IPR028098">
    <property type="entry name" value="Glyco_trans_4-like_N"/>
</dbReference>
<evidence type="ECO:0000259" key="1">
    <source>
        <dbReference type="Pfam" id="PF00534"/>
    </source>
</evidence>
<dbReference type="PANTHER" id="PTHR12526">
    <property type="entry name" value="GLYCOSYLTRANSFERASE"/>
    <property type="match status" value="1"/>
</dbReference>
<dbReference type="CDD" id="cd03808">
    <property type="entry name" value="GT4_CapM-like"/>
    <property type="match status" value="1"/>
</dbReference>
<dbReference type="Pfam" id="PF00534">
    <property type="entry name" value="Glycos_transf_1"/>
    <property type="match status" value="1"/>
</dbReference>
<reference evidence="3 4" key="1">
    <citation type="journal article" date="2021" name="Int. J. Syst. Evol. Microbiol.">
        <title>Faecalibacter bovis sp. nov., isolated from cow faeces.</title>
        <authorList>
            <person name="Li F."/>
            <person name="Zhao W."/>
            <person name="Hong Q."/>
            <person name="Shao Q."/>
            <person name="Song J."/>
            <person name="Yang S."/>
        </authorList>
    </citation>
    <scope>NUCLEOTIDE SEQUENCE [LARGE SCALE GENOMIC DNA]</scope>
    <source>
        <strain evidence="3 4">ZY171143</strain>
    </source>
</reference>
<accession>A0ABX7XFJ8</accession>
<dbReference type="Gene3D" id="3.40.50.2000">
    <property type="entry name" value="Glycogen Phosphorylase B"/>
    <property type="match status" value="2"/>
</dbReference>
<reference evidence="4" key="2">
    <citation type="submission" date="2021-04" db="EMBL/GenBank/DDBJ databases">
        <title>Taxonomy of Flavobacteriaceae bacterium ZY171143.</title>
        <authorList>
            <person name="Li F."/>
        </authorList>
    </citation>
    <scope>NUCLEOTIDE SEQUENCE [LARGE SCALE GENOMIC DNA]</scope>
    <source>
        <strain evidence="4">ZY171143</strain>
    </source>
</reference>